<evidence type="ECO:0000256" key="1">
    <source>
        <dbReference type="SAM" id="Phobius"/>
    </source>
</evidence>
<organism evidence="2 3">
    <name type="scientific">Maioricimonas rarisocia</name>
    <dbReference type="NCBI Taxonomy" id="2528026"/>
    <lineage>
        <taxon>Bacteria</taxon>
        <taxon>Pseudomonadati</taxon>
        <taxon>Planctomycetota</taxon>
        <taxon>Planctomycetia</taxon>
        <taxon>Planctomycetales</taxon>
        <taxon>Planctomycetaceae</taxon>
        <taxon>Maioricimonas</taxon>
    </lineage>
</organism>
<feature type="transmembrane region" description="Helical" evidence="1">
    <location>
        <begin position="270"/>
        <end position="292"/>
    </location>
</feature>
<feature type="transmembrane region" description="Helical" evidence="1">
    <location>
        <begin position="396"/>
        <end position="421"/>
    </location>
</feature>
<keyword evidence="3" id="KW-1185">Reference proteome</keyword>
<keyword evidence="1" id="KW-0812">Transmembrane</keyword>
<feature type="transmembrane region" description="Helical" evidence="1">
    <location>
        <begin position="299"/>
        <end position="319"/>
    </location>
</feature>
<feature type="transmembrane region" description="Helical" evidence="1">
    <location>
        <begin position="21"/>
        <end position="40"/>
    </location>
</feature>
<dbReference type="KEGG" id="mri:Mal4_12610"/>
<proteinExistence type="predicted"/>
<dbReference type="InterPro" id="IPR036259">
    <property type="entry name" value="MFS_trans_sf"/>
</dbReference>
<feature type="transmembrane region" description="Helical" evidence="1">
    <location>
        <begin position="177"/>
        <end position="198"/>
    </location>
</feature>
<dbReference type="RefSeq" id="WP_145367574.1">
    <property type="nucleotide sequence ID" value="NZ_CP036275.1"/>
</dbReference>
<keyword evidence="1" id="KW-0472">Membrane</keyword>
<feature type="transmembrane region" description="Helical" evidence="1">
    <location>
        <begin position="90"/>
        <end position="108"/>
    </location>
</feature>
<feature type="transmembrane region" description="Helical" evidence="1">
    <location>
        <begin position="227"/>
        <end position="250"/>
    </location>
</feature>
<dbReference type="AlphaFoldDB" id="A0A517Z3C2"/>
<protein>
    <recommendedName>
        <fullName evidence="4">Major Facilitator Superfamily protein</fullName>
    </recommendedName>
</protein>
<dbReference type="SUPFAM" id="SSF103473">
    <property type="entry name" value="MFS general substrate transporter"/>
    <property type="match status" value="1"/>
</dbReference>
<feature type="transmembrane region" description="Helical" evidence="1">
    <location>
        <begin position="60"/>
        <end position="78"/>
    </location>
</feature>
<dbReference type="Pfam" id="PF18943">
    <property type="entry name" value="DUF5690"/>
    <property type="match status" value="1"/>
</dbReference>
<evidence type="ECO:0008006" key="4">
    <source>
        <dbReference type="Google" id="ProtNLM"/>
    </source>
</evidence>
<feature type="transmembrane region" description="Helical" evidence="1">
    <location>
        <begin position="114"/>
        <end position="134"/>
    </location>
</feature>
<feature type="transmembrane region" description="Helical" evidence="1">
    <location>
        <begin position="146"/>
        <end position="165"/>
    </location>
</feature>
<feature type="transmembrane region" description="Helical" evidence="1">
    <location>
        <begin position="325"/>
        <end position="344"/>
    </location>
</feature>
<dbReference type="InterPro" id="IPR043745">
    <property type="entry name" value="DUF5690"/>
</dbReference>
<evidence type="ECO:0000313" key="2">
    <source>
        <dbReference type="EMBL" id="QDU36958.1"/>
    </source>
</evidence>
<accession>A0A517Z3C2</accession>
<dbReference type="Proteomes" id="UP000320496">
    <property type="component" value="Chromosome"/>
</dbReference>
<name>A0A517Z3C2_9PLAN</name>
<dbReference type="EMBL" id="CP036275">
    <property type="protein sequence ID" value="QDU36958.1"/>
    <property type="molecule type" value="Genomic_DNA"/>
</dbReference>
<reference evidence="2 3" key="1">
    <citation type="submission" date="2019-02" db="EMBL/GenBank/DDBJ databases">
        <title>Deep-cultivation of Planctomycetes and their phenomic and genomic characterization uncovers novel biology.</title>
        <authorList>
            <person name="Wiegand S."/>
            <person name="Jogler M."/>
            <person name="Boedeker C."/>
            <person name="Pinto D."/>
            <person name="Vollmers J."/>
            <person name="Rivas-Marin E."/>
            <person name="Kohn T."/>
            <person name="Peeters S.H."/>
            <person name="Heuer A."/>
            <person name="Rast P."/>
            <person name="Oberbeckmann S."/>
            <person name="Bunk B."/>
            <person name="Jeske O."/>
            <person name="Meyerdierks A."/>
            <person name="Storesund J.E."/>
            <person name="Kallscheuer N."/>
            <person name="Luecker S."/>
            <person name="Lage O.M."/>
            <person name="Pohl T."/>
            <person name="Merkel B.J."/>
            <person name="Hornburger P."/>
            <person name="Mueller R.-W."/>
            <person name="Bruemmer F."/>
            <person name="Labrenz M."/>
            <person name="Spormann A.M."/>
            <person name="Op den Camp H."/>
            <person name="Overmann J."/>
            <person name="Amann R."/>
            <person name="Jetten M.S.M."/>
            <person name="Mascher T."/>
            <person name="Medema M.H."/>
            <person name="Devos D.P."/>
            <person name="Kaster A.-K."/>
            <person name="Ovreas L."/>
            <person name="Rohde M."/>
            <person name="Galperin M.Y."/>
            <person name="Jogler C."/>
        </authorList>
    </citation>
    <scope>NUCLEOTIDE SEQUENCE [LARGE SCALE GENOMIC DNA]</scope>
    <source>
        <strain evidence="2 3">Mal4</strain>
    </source>
</reference>
<dbReference type="OrthoDB" id="182994at2"/>
<gene>
    <name evidence="2" type="ORF">Mal4_12610</name>
</gene>
<evidence type="ECO:0000313" key="3">
    <source>
        <dbReference type="Proteomes" id="UP000320496"/>
    </source>
</evidence>
<feature type="transmembrane region" description="Helical" evidence="1">
    <location>
        <begin position="365"/>
        <end position="384"/>
    </location>
</feature>
<keyword evidence="1" id="KW-1133">Transmembrane helix</keyword>
<sequence length="441" mass="48328">MTQRSSGRLSEWLARQKTAVFSAWTVAAAFSTYFCMYAFRKPFSAGTFEDVTLAGLEYKTVLVVAQVLGYMISKFIGIKVISEMPPERRSAAIIGLIAVAEVALIGFGLVPAPWNFVCLFFNGLPLGMIFGLVLGYLEGRKLTEALTAGLCASFIISSGIMKSIGRLMIEDWGISEYWMPALTGGLFFLPLVVSVWLLRQIPAPNAEDIRRRSERVPMRASDRRAFFSHYAVGLSLLVIVYIALTVLRTMRDDFAVEIWRGLGHEAPPEIYTYSETWVMFIVVALNAMAILFSRNRSALVATLGMVAGCFAVAGLAAFAQMGEGLPAFQFMVLSGVCLYMPYVAMHTTIFERLIAATREPANLGFLMYVADAAGYLGYITVMLLRQYGEPGDILEFYLTTSVLISAGATIAVIATAGYFLWRLPAEDEPAVVPAVEPAEAV</sequence>